<accession>A0A835HZH3</accession>
<dbReference type="Pfam" id="PF01487">
    <property type="entry name" value="DHquinase_I"/>
    <property type="match status" value="1"/>
</dbReference>
<dbReference type="InterPro" id="IPR013785">
    <property type="entry name" value="Aldolase_TIM"/>
</dbReference>
<dbReference type="InterPro" id="IPR001381">
    <property type="entry name" value="DHquinase_I"/>
</dbReference>
<protein>
    <submittedName>
        <fullName evidence="1">Uncharacterized protein</fullName>
    </submittedName>
</protein>
<dbReference type="Proteomes" id="UP000631114">
    <property type="component" value="Unassembled WGS sequence"/>
</dbReference>
<reference evidence="1 2" key="1">
    <citation type="submission" date="2020-10" db="EMBL/GenBank/DDBJ databases">
        <title>The Coptis chinensis genome and diversification of protoberbering-type alkaloids.</title>
        <authorList>
            <person name="Wang B."/>
            <person name="Shu S."/>
            <person name="Song C."/>
            <person name="Liu Y."/>
        </authorList>
    </citation>
    <scope>NUCLEOTIDE SEQUENCE [LARGE SCALE GENOMIC DNA]</scope>
    <source>
        <strain evidence="1">HL-2020</strain>
        <tissue evidence="1">Leaf</tissue>
    </source>
</reference>
<comment type="caution">
    <text evidence="1">The sequence shown here is derived from an EMBL/GenBank/DDBJ whole genome shotgun (WGS) entry which is preliminary data.</text>
</comment>
<name>A0A835HZH3_9MAGN</name>
<dbReference type="AlphaFoldDB" id="A0A835HZH3"/>
<organism evidence="1 2">
    <name type="scientific">Coptis chinensis</name>
    <dbReference type="NCBI Taxonomy" id="261450"/>
    <lineage>
        <taxon>Eukaryota</taxon>
        <taxon>Viridiplantae</taxon>
        <taxon>Streptophyta</taxon>
        <taxon>Embryophyta</taxon>
        <taxon>Tracheophyta</taxon>
        <taxon>Spermatophyta</taxon>
        <taxon>Magnoliopsida</taxon>
        <taxon>Ranunculales</taxon>
        <taxon>Ranunculaceae</taxon>
        <taxon>Coptidoideae</taxon>
        <taxon>Coptis</taxon>
    </lineage>
</organism>
<dbReference type="SUPFAM" id="SSF51569">
    <property type="entry name" value="Aldolase"/>
    <property type="match status" value="1"/>
</dbReference>
<keyword evidence="2" id="KW-1185">Reference proteome</keyword>
<evidence type="ECO:0000313" key="2">
    <source>
        <dbReference type="Proteomes" id="UP000631114"/>
    </source>
</evidence>
<dbReference type="Gene3D" id="3.20.20.70">
    <property type="entry name" value="Aldolase class I"/>
    <property type="match status" value="1"/>
</dbReference>
<proteinExistence type="predicted"/>
<dbReference type="OrthoDB" id="197068at2759"/>
<gene>
    <name evidence="1" type="ORF">IFM89_012147</name>
</gene>
<evidence type="ECO:0000313" key="1">
    <source>
        <dbReference type="EMBL" id="KAF9608970.1"/>
    </source>
</evidence>
<sequence length="116" mass="13063">MGKIEAGERSRKRTMEMLYTDIIQALEDKGIQAKPKEYLTFFCLGNRDLKKSGEFPACAYRNLTVMIPKGASELFKEPKWDGGQYEGDKTSRLDALCLAIELGADYADIELKAYAI</sequence>
<dbReference type="EMBL" id="JADFTS010000004">
    <property type="protein sequence ID" value="KAF9608970.1"/>
    <property type="molecule type" value="Genomic_DNA"/>
</dbReference>